<dbReference type="AlphaFoldDB" id="A0A846N0Y4"/>
<dbReference type="EMBL" id="JAASRM010000001">
    <property type="protein sequence ID" value="NIK89578.1"/>
    <property type="molecule type" value="Genomic_DNA"/>
</dbReference>
<accession>A0A846N0Y4</accession>
<keyword evidence="2" id="KW-1185">Reference proteome</keyword>
<sequence>MNWLKDAVAGVGLIVFFASGLFLAGAAQSLLAVS</sequence>
<name>A0A846N0Y4_9PROT</name>
<organism evidence="1 2">
    <name type="scientific">Rhizomicrobium palustre</name>
    <dbReference type="NCBI Taxonomy" id="189966"/>
    <lineage>
        <taxon>Bacteria</taxon>
        <taxon>Pseudomonadati</taxon>
        <taxon>Pseudomonadota</taxon>
        <taxon>Alphaproteobacteria</taxon>
        <taxon>Micropepsales</taxon>
        <taxon>Micropepsaceae</taxon>
        <taxon>Rhizomicrobium</taxon>
    </lineage>
</organism>
<dbReference type="Proteomes" id="UP000570514">
    <property type="component" value="Unassembled WGS sequence"/>
</dbReference>
<gene>
    <name evidence="1" type="ORF">FHS83_002896</name>
</gene>
<comment type="caution">
    <text evidence="1">The sequence shown here is derived from an EMBL/GenBank/DDBJ whole genome shotgun (WGS) entry which is preliminary data.</text>
</comment>
<proteinExistence type="predicted"/>
<protein>
    <submittedName>
        <fullName evidence="1">Uncharacterized protein</fullName>
    </submittedName>
</protein>
<evidence type="ECO:0000313" key="1">
    <source>
        <dbReference type="EMBL" id="NIK89578.1"/>
    </source>
</evidence>
<reference evidence="1 2" key="1">
    <citation type="submission" date="2020-03" db="EMBL/GenBank/DDBJ databases">
        <title>Genomic Encyclopedia of Type Strains, Phase IV (KMG-IV): sequencing the most valuable type-strain genomes for metagenomic binning, comparative biology and taxonomic classification.</title>
        <authorList>
            <person name="Goeker M."/>
        </authorList>
    </citation>
    <scope>NUCLEOTIDE SEQUENCE [LARGE SCALE GENOMIC DNA]</scope>
    <source>
        <strain evidence="1 2">DSM 19867</strain>
    </source>
</reference>
<evidence type="ECO:0000313" key="2">
    <source>
        <dbReference type="Proteomes" id="UP000570514"/>
    </source>
</evidence>